<comment type="subcellular location">
    <subcellularLocation>
        <location evidence="1">Cell membrane</location>
    </subcellularLocation>
</comment>
<gene>
    <name evidence="11" type="primary">LOC109906837</name>
</gene>
<evidence type="ECO:0000256" key="2">
    <source>
        <dbReference type="ARBA" id="ARBA00022475"/>
    </source>
</evidence>
<dbReference type="GO" id="GO:0002376">
    <property type="term" value="P:immune system process"/>
    <property type="evidence" value="ECO:0007669"/>
    <property type="project" value="UniProtKB-KW"/>
</dbReference>
<dbReference type="PROSITE" id="PS50835">
    <property type="entry name" value="IG_LIKE"/>
    <property type="match status" value="2"/>
</dbReference>
<keyword evidence="5 9" id="KW-0472">Membrane</keyword>
<evidence type="ECO:0000313" key="11">
    <source>
        <dbReference type="Ensembl" id="ENSOKIP00005085751.1"/>
    </source>
</evidence>
<evidence type="ECO:0000256" key="8">
    <source>
        <dbReference type="SAM" id="MobiDB-lite"/>
    </source>
</evidence>
<keyword evidence="6" id="KW-1015">Disulfide bond</keyword>
<evidence type="ECO:0000256" key="6">
    <source>
        <dbReference type="ARBA" id="ARBA00023157"/>
    </source>
</evidence>
<dbReference type="InterPro" id="IPR013106">
    <property type="entry name" value="Ig_V-set"/>
</dbReference>
<evidence type="ECO:0000256" key="7">
    <source>
        <dbReference type="ARBA" id="ARBA00023180"/>
    </source>
</evidence>
<feature type="transmembrane region" description="Helical" evidence="9">
    <location>
        <begin position="281"/>
        <end position="304"/>
    </location>
</feature>
<evidence type="ECO:0000259" key="10">
    <source>
        <dbReference type="PROSITE" id="PS50835"/>
    </source>
</evidence>
<reference evidence="11" key="2">
    <citation type="submission" date="2025-09" db="UniProtKB">
        <authorList>
            <consortium name="Ensembl"/>
        </authorList>
    </citation>
    <scope>IDENTIFICATION</scope>
</reference>
<feature type="domain" description="Ig-like" evidence="10">
    <location>
        <begin position="162"/>
        <end position="255"/>
    </location>
</feature>
<dbReference type="AlphaFoldDB" id="A0A8C7JGM1"/>
<dbReference type="GeneTree" id="ENSGT01030000234530"/>
<dbReference type="SMART" id="SM00406">
    <property type="entry name" value="IGv"/>
    <property type="match status" value="2"/>
</dbReference>
<evidence type="ECO:0000256" key="5">
    <source>
        <dbReference type="ARBA" id="ARBA00023136"/>
    </source>
</evidence>
<feature type="compositionally biased region" description="Polar residues" evidence="8">
    <location>
        <begin position="390"/>
        <end position="416"/>
    </location>
</feature>
<dbReference type="SMART" id="SM00409">
    <property type="entry name" value="IG"/>
    <property type="match status" value="2"/>
</dbReference>
<evidence type="ECO:0000256" key="4">
    <source>
        <dbReference type="ARBA" id="ARBA00022859"/>
    </source>
</evidence>
<feature type="domain" description="Ig-like" evidence="10">
    <location>
        <begin position="53"/>
        <end position="147"/>
    </location>
</feature>
<evidence type="ECO:0000256" key="9">
    <source>
        <dbReference type="SAM" id="Phobius"/>
    </source>
</evidence>
<keyword evidence="2" id="KW-1003">Cell membrane</keyword>
<dbReference type="Gene3D" id="2.60.40.10">
    <property type="entry name" value="Immunoglobulins"/>
    <property type="match status" value="2"/>
</dbReference>
<dbReference type="Ensembl" id="ENSOKIT00005091608.1">
    <property type="protein sequence ID" value="ENSOKIP00005085751.1"/>
    <property type="gene ID" value="ENSOKIG00005037288.1"/>
</dbReference>
<feature type="transmembrane region" description="Helical" evidence="9">
    <location>
        <begin position="21"/>
        <end position="39"/>
    </location>
</feature>
<dbReference type="InterPro" id="IPR013783">
    <property type="entry name" value="Ig-like_fold"/>
</dbReference>
<dbReference type="InterPro" id="IPR052051">
    <property type="entry name" value="TCR_complex_component"/>
</dbReference>
<organism evidence="11 12">
    <name type="scientific">Oncorhynchus kisutch</name>
    <name type="common">Coho salmon</name>
    <name type="synonym">Salmo kisutch</name>
    <dbReference type="NCBI Taxonomy" id="8019"/>
    <lineage>
        <taxon>Eukaryota</taxon>
        <taxon>Metazoa</taxon>
        <taxon>Chordata</taxon>
        <taxon>Craniata</taxon>
        <taxon>Vertebrata</taxon>
        <taxon>Euteleostomi</taxon>
        <taxon>Actinopterygii</taxon>
        <taxon>Neopterygii</taxon>
        <taxon>Teleostei</taxon>
        <taxon>Protacanthopterygii</taxon>
        <taxon>Salmoniformes</taxon>
        <taxon>Salmonidae</taxon>
        <taxon>Salmoninae</taxon>
        <taxon>Oncorhynchus</taxon>
    </lineage>
</organism>
<dbReference type="SUPFAM" id="SSF48726">
    <property type="entry name" value="Immunoglobulin"/>
    <property type="match status" value="2"/>
</dbReference>
<dbReference type="Pfam" id="PF07686">
    <property type="entry name" value="V-set"/>
    <property type="match status" value="2"/>
</dbReference>
<dbReference type="CDD" id="cd00099">
    <property type="entry name" value="IgV"/>
    <property type="match status" value="2"/>
</dbReference>
<sequence>MVPRCQTPHSIQFRKDSKIMIIYWTIFLFYANLGCALNKDVIQPDPVIVTQLGQSVSLTCFCRSNLMVRVSWFKQTVGQKPLLMASSYYRTKNHFYSNNFNKDFTETKHLSVKRGVDSCNLSISKTESGDSATYYCGVMEEGELKFAEGTSLIVKGSESNSISVLQQPVSESVQPGDSVTLNCTIHTETCAGEHSVYWFRHGSGKFHPGIIYNNGDRRDQCEKSPEAGSPTQSCVYNLPKRNLSLSDAGTYYCAVASCGEILFGKGTKLEMDYGCKKEHVLLVYCGVALALCVIIIIVLACVMYKSTKKTFLLCGGTHPQPSGLTVPSSHDQDQEDDDTLMSVHYAALNIIHKKPKTQRQRSAMERDTEYSGLYPVSDLCGNLTAPNGFSTQLNSSQTPEMTISPHHTLSSDTSVHPNHKYPCH</sequence>
<evidence type="ECO:0000313" key="12">
    <source>
        <dbReference type="Proteomes" id="UP000694557"/>
    </source>
</evidence>
<dbReference type="GO" id="GO:0005886">
    <property type="term" value="C:plasma membrane"/>
    <property type="evidence" value="ECO:0007669"/>
    <property type="project" value="UniProtKB-SubCell"/>
</dbReference>
<keyword evidence="9" id="KW-1133">Transmembrane helix</keyword>
<evidence type="ECO:0000256" key="1">
    <source>
        <dbReference type="ARBA" id="ARBA00004236"/>
    </source>
</evidence>
<dbReference type="Proteomes" id="UP000694557">
    <property type="component" value="Unassembled WGS sequence"/>
</dbReference>
<dbReference type="InterPro" id="IPR007110">
    <property type="entry name" value="Ig-like_dom"/>
</dbReference>
<keyword evidence="7" id="KW-0325">Glycoprotein</keyword>
<evidence type="ECO:0000256" key="3">
    <source>
        <dbReference type="ARBA" id="ARBA00022729"/>
    </source>
</evidence>
<keyword evidence="9" id="KW-0812">Transmembrane</keyword>
<reference evidence="11" key="1">
    <citation type="submission" date="2025-08" db="UniProtKB">
        <authorList>
            <consortium name="Ensembl"/>
        </authorList>
    </citation>
    <scope>IDENTIFICATION</scope>
</reference>
<dbReference type="GO" id="GO:0009617">
    <property type="term" value="P:response to bacterium"/>
    <property type="evidence" value="ECO:0007669"/>
    <property type="project" value="TreeGrafter"/>
</dbReference>
<name>A0A8C7JGM1_ONCKI</name>
<keyword evidence="3" id="KW-0732">Signal</keyword>
<dbReference type="InterPro" id="IPR003599">
    <property type="entry name" value="Ig_sub"/>
</dbReference>
<keyword evidence="12" id="KW-1185">Reference proteome</keyword>
<accession>A0A8C7JGM1</accession>
<feature type="region of interest" description="Disordered" evidence="8">
    <location>
        <begin position="390"/>
        <end position="424"/>
    </location>
</feature>
<keyword evidence="4" id="KW-0391">Immunity</keyword>
<dbReference type="InterPro" id="IPR036179">
    <property type="entry name" value="Ig-like_dom_sf"/>
</dbReference>
<proteinExistence type="predicted"/>
<dbReference type="PANTHER" id="PTHR19433">
    <property type="entry name" value="T-CELL RECEPTOR ALPHA CHAIN V REGION-RELATED"/>
    <property type="match status" value="1"/>
</dbReference>
<protein>
    <submittedName>
        <fullName evidence="11">Uncharacterized LOC109906837</fullName>
    </submittedName>
</protein>
<dbReference type="PANTHER" id="PTHR19433:SF133">
    <property type="entry name" value="IMMUNE-TYPE RECEPTOR 5 PRECURSOR-RELATED"/>
    <property type="match status" value="1"/>
</dbReference>